<name>A0A381CA24_9ENTR</name>
<dbReference type="EMBL" id="UIGI01000001">
    <property type="protein sequence ID" value="SUW64702.1"/>
    <property type="molecule type" value="Genomic_DNA"/>
</dbReference>
<evidence type="ECO:0000313" key="1">
    <source>
        <dbReference type="EMBL" id="SUW64702.1"/>
    </source>
</evidence>
<proteinExistence type="predicted"/>
<evidence type="ECO:0000313" key="2">
    <source>
        <dbReference type="Proteomes" id="UP000255528"/>
    </source>
</evidence>
<gene>
    <name evidence="1" type="ORF">NCTC12119_03215</name>
</gene>
<sequence>MDSSNSLLVNYFILFMTRFNDNKQKMRCEWELFLFKSKSNPEYKVLIGDEYLP</sequence>
<accession>A0A381CA24</accession>
<reference evidence="1 2" key="1">
    <citation type="submission" date="2018-06" db="EMBL/GenBank/DDBJ databases">
        <authorList>
            <consortium name="Pathogen Informatics"/>
            <person name="Doyle S."/>
        </authorList>
    </citation>
    <scope>NUCLEOTIDE SEQUENCE [LARGE SCALE GENOMIC DNA]</scope>
    <source>
        <strain evidence="1 2">NCTC12119</strain>
    </source>
</reference>
<organism evidence="1 2">
    <name type="scientific">Buttiauxella agrestis</name>
    <dbReference type="NCBI Taxonomy" id="82977"/>
    <lineage>
        <taxon>Bacteria</taxon>
        <taxon>Pseudomonadati</taxon>
        <taxon>Pseudomonadota</taxon>
        <taxon>Gammaproteobacteria</taxon>
        <taxon>Enterobacterales</taxon>
        <taxon>Enterobacteriaceae</taxon>
        <taxon>Buttiauxella</taxon>
    </lineage>
</organism>
<protein>
    <submittedName>
        <fullName evidence="1">Uncharacterized protein</fullName>
    </submittedName>
</protein>
<dbReference type="Proteomes" id="UP000255528">
    <property type="component" value="Unassembled WGS sequence"/>
</dbReference>
<dbReference type="AlphaFoldDB" id="A0A381CA24"/>